<proteinExistence type="predicted"/>
<keyword evidence="2" id="KW-1185">Reference proteome</keyword>
<accession>A0AAV4NEN4</accession>
<gene>
    <name evidence="1" type="ORF">CEXT_370101</name>
</gene>
<reference evidence="1 2" key="1">
    <citation type="submission" date="2021-06" db="EMBL/GenBank/DDBJ databases">
        <title>Caerostris extrusa draft genome.</title>
        <authorList>
            <person name="Kono N."/>
            <person name="Arakawa K."/>
        </authorList>
    </citation>
    <scope>NUCLEOTIDE SEQUENCE [LARGE SCALE GENOMIC DNA]</scope>
</reference>
<dbReference type="EMBL" id="BPLR01003270">
    <property type="protein sequence ID" value="GIX82819.1"/>
    <property type="molecule type" value="Genomic_DNA"/>
</dbReference>
<evidence type="ECO:0000313" key="2">
    <source>
        <dbReference type="Proteomes" id="UP001054945"/>
    </source>
</evidence>
<name>A0AAV4NEN4_CAEEX</name>
<organism evidence="1 2">
    <name type="scientific">Caerostris extrusa</name>
    <name type="common">Bark spider</name>
    <name type="synonym">Caerostris bankana</name>
    <dbReference type="NCBI Taxonomy" id="172846"/>
    <lineage>
        <taxon>Eukaryota</taxon>
        <taxon>Metazoa</taxon>
        <taxon>Ecdysozoa</taxon>
        <taxon>Arthropoda</taxon>
        <taxon>Chelicerata</taxon>
        <taxon>Arachnida</taxon>
        <taxon>Araneae</taxon>
        <taxon>Araneomorphae</taxon>
        <taxon>Entelegynae</taxon>
        <taxon>Araneoidea</taxon>
        <taxon>Araneidae</taxon>
        <taxon>Caerostris</taxon>
    </lineage>
</organism>
<comment type="caution">
    <text evidence="1">The sequence shown here is derived from an EMBL/GenBank/DDBJ whole genome shotgun (WGS) entry which is preliminary data.</text>
</comment>
<dbReference type="Proteomes" id="UP001054945">
    <property type="component" value="Unassembled WGS sequence"/>
</dbReference>
<sequence length="91" mass="9963">MPISDLCCGSNERFGGSLCPGRHLSASSLLTERITLLISISITGIVSGRAMSTRHRTVEERLLGALVVDPRLEMRYGCRHPSFHDSLAKSH</sequence>
<dbReference type="AlphaFoldDB" id="A0AAV4NEN4"/>
<evidence type="ECO:0000313" key="1">
    <source>
        <dbReference type="EMBL" id="GIX82819.1"/>
    </source>
</evidence>
<protein>
    <submittedName>
        <fullName evidence="1">Uncharacterized protein</fullName>
    </submittedName>
</protein>